<dbReference type="EMBL" id="JAINUG010000035">
    <property type="protein sequence ID" value="KAJ8408404.1"/>
    <property type="molecule type" value="Genomic_DNA"/>
</dbReference>
<protein>
    <submittedName>
        <fullName evidence="2">Uncharacterized protein</fullName>
    </submittedName>
</protein>
<keyword evidence="3" id="KW-1185">Reference proteome</keyword>
<reference evidence="2" key="1">
    <citation type="journal article" date="2023" name="Science">
        <title>Genome structures resolve the early diversification of teleost fishes.</title>
        <authorList>
            <person name="Parey E."/>
            <person name="Louis A."/>
            <person name="Montfort J."/>
            <person name="Bouchez O."/>
            <person name="Roques C."/>
            <person name="Iampietro C."/>
            <person name="Lluch J."/>
            <person name="Castinel A."/>
            <person name="Donnadieu C."/>
            <person name="Desvignes T."/>
            <person name="Floi Bucao C."/>
            <person name="Jouanno E."/>
            <person name="Wen M."/>
            <person name="Mejri S."/>
            <person name="Dirks R."/>
            <person name="Jansen H."/>
            <person name="Henkel C."/>
            <person name="Chen W.J."/>
            <person name="Zahm M."/>
            <person name="Cabau C."/>
            <person name="Klopp C."/>
            <person name="Thompson A.W."/>
            <person name="Robinson-Rechavi M."/>
            <person name="Braasch I."/>
            <person name="Lecointre G."/>
            <person name="Bobe J."/>
            <person name="Postlethwait J.H."/>
            <person name="Berthelot C."/>
            <person name="Roest Crollius H."/>
            <person name="Guiguen Y."/>
        </authorList>
    </citation>
    <scope>NUCLEOTIDE SEQUENCE</scope>
    <source>
        <strain evidence="2">NC1722</strain>
    </source>
</reference>
<evidence type="ECO:0000256" key="1">
    <source>
        <dbReference type="SAM" id="MobiDB-lite"/>
    </source>
</evidence>
<sequence length="119" mass="13002">MPRSGRSPPRRRYCAAAPPRRVRLREVRASAEQRRAPRPTAAAQSPRSLTSIRDYALAFSQRLRGAHRGRLLAGLPGFLSHARTRVDASLSIKEPRARALVAGTHTSACAPPRPPPPVT</sequence>
<evidence type="ECO:0000313" key="2">
    <source>
        <dbReference type="EMBL" id="KAJ8408404.1"/>
    </source>
</evidence>
<dbReference type="AlphaFoldDB" id="A0AAD7WU57"/>
<accession>A0AAD7WU57</accession>
<feature type="compositionally biased region" description="Basic and acidic residues" evidence="1">
    <location>
        <begin position="24"/>
        <end position="35"/>
    </location>
</feature>
<gene>
    <name evidence="2" type="ORF">AAFF_G00258180</name>
</gene>
<organism evidence="2 3">
    <name type="scientific">Aldrovandia affinis</name>
    <dbReference type="NCBI Taxonomy" id="143900"/>
    <lineage>
        <taxon>Eukaryota</taxon>
        <taxon>Metazoa</taxon>
        <taxon>Chordata</taxon>
        <taxon>Craniata</taxon>
        <taxon>Vertebrata</taxon>
        <taxon>Euteleostomi</taxon>
        <taxon>Actinopterygii</taxon>
        <taxon>Neopterygii</taxon>
        <taxon>Teleostei</taxon>
        <taxon>Notacanthiformes</taxon>
        <taxon>Halosauridae</taxon>
        <taxon>Aldrovandia</taxon>
    </lineage>
</organism>
<name>A0AAD7WU57_9TELE</name>
<feature type="region of interest" description="Disordered" evidence="1">
    <location>
        <begin position="24"/>
        <end position="49"/>
    </location>
</feature>
<evidence type="ECO:0000313" key="3">
    <source>
        <dbReference type="Proteomes" id="UP001221898"/>
    </source>
</evidence>
<proteinExistence type="predicted"/>
<dbReference type="Proteomes" id="UP001221898">
    <property type="component" value="Unassembled WGS sequence"/>
</dbReference>
<feature type="compositionally biased region" description="Low complexity" evidence="1">
    <location>
        <begin position="38"/>
        <end position="48"/>
    </location>
</feature>
<comment type="caution">
    <text evidence="2">The sequence shown here is derived from an EMBL/GenBank/DDBJ whole genome shotgun (WGS) entry which is preliminary data.</text>
</comment>